<proteinExistence type="predicted"/>
<organism evidence="2 3">
    <name type="scientific">Mycobacterium paragordonae</name>
    <dbReference type="NCBI Taxonomy" id="1389713"/>
    <lineage>
        <taxon>Bacteria</taxon>
        <taxon>Bacillati</taxon>
        <taxon>Actinomycetota</taxon>
        <taxon>Actinomycetes</taxon>
        <taxon>Mycobacteriales</taxon>
        <taxon>Mycobacteriaceae</taxon>
        <taxon>Mycobacterium</taxon>
    </lineage>
</organism>
<evidence type="ECO:0000256" key="1">
    <source>
        <dbReference type="SAM" id="MobiDB-lite"/>
    </source>
</evidence>
<dbReference type="Proteomes" id="UP001229081">
    <property type="component" value="Unassembled WGS sequence"/>
</dbReference>
<accession>A0AAJ1S8D2</accession>
<feature type="region of interest" description="Disordered" evidence="1">
    <location>
        <begin position="24"/>
        <end position="50"/>
    </location>
</feature>
<dbReference type="EMBL" id="JAUFSA010000005">
    <property type="protein sequence ID" value="MDP7739466.1"/>
    <property type="molecule type" value="Genomic_DNA"/>
</dbReference>
<protein>
    <submittedName>
        <fullName evidence="2">Uncharacterized protein</fullName>
    </submittedName>
</protein>
<evidence type="ECO:0000313" key="2">
    <source>
        <dbReference type="EMBL" id="MDP7739466.1"/>
    </source>
</evidence>
<name>A0AAJ1S8D2_9MYCO</name>
<feature type="compositionally biased region" description="Pro residues" evidence="1">
    <location>
        <begin position="25"/>
        <end position="37"/>
    </location>
</feature>
<comment type="caution">
    <text evidence="2">The sequence shown here is derived from an EMBL/GenBank/DDBJ whole genome shotgun (WGS) entry which is preliminary data.</text>
</comment>
<dbReference type="AlphaFoldDB" id="A0AAJ1S8D2"/>
<evidence type="ECO:0000313" key="3">
    <source>
        <dbReference type="Proteomes" id="UP001229081"/>
    </source>
</evidence>
<gene>
    <name evidence="2" type="ORF">QXL92_32555</name>
</gene>
<reference evidence="2" key="1">
    <citation type="submission" date="2023-06" db="EMBL/GenBank/DDBJ databases">
        <title>Identification of two novel mycobacterium reveal diversities and complexities of Mycobacterium gordonae clade.</title>
        <authorList>
            <person name="Matsumoto Y."/>
            <person name="Nakamura S."/>
            <person name="Motooka D."/>
            <person name="Fukushima K."/>
        </authorList>
    </citation>
    <scope>NUCLEOTIDE SEQUENCE</scope>
    <source>
        <strain evidence="2">TY812</strain>
    </source>
</reference>
<dbReference type="RefSeq" id="WP_306255901.1">
    <property type="nucleotide sequence ID" value="NZ_JAUFSA010000005.1"/>
</dbReference>
<sequence length="76" mass="8155">MEPPGCIVPGRIPPPDPIIGQLLSPEPPEARCPPPEPSVARPKKKPQKKITVTMKTTPAVIATTDQIRSTRLGRLG</sequence>